<organism evidence="6 7">
    <name type="scientific">Amylibacter marinus</name>
    <dbReference type="NCBI Taxonomy" id="1475483"/>
    <lineage>
        <taxon>Bacteria</taxon>
        <taxon>Pseudomonadati</taxon>
        <taxon>Pseudomonadota</taxon>
        <taxon>Alphaproteobacteria</taxon>
        <taxon>Rhodobacterales</taxon>
        <taxon>Paracoccaceae</taxon>
        <taxon>Amylibacter</taxon>
    </lineage>
</organism>
<evidence type="ECO:0000256" key="1">
    <source>
        <dbReference type="ARBA" id="ARBA00010062"/>
    </source>
</evidence>
<gene>
    <name evidence="6" type="ORF">GCM10007939_12870</name>
</gene>
<dbReference type="Proteomes" id="UP001156694">
    <property type="component" value="Unassembled WGS sequence"/>
</dbReference>
<evidence type="ECO:0000256" key="2">
    <source>
        <dbReference type="ARBA" id="ARBA00022729"/>
    </source>
</evidence>
<evidence type="ECO:0000256" key="4">
    <source>
        <dbReference type="SAM" id="SignalP"/>
    </source>
</evidence>
<proteinExistence type="inferred from homology"/>
<dbReference type="Gene3D" id="3.40.50.2300">
    <property type="match status" value="2"/>
</dbReference>
<sequence length="396" mass="40125">MFGKKPLDFARRSTVALLFAGGLSACVPSTGTTTSSNGDGPRVNPKATVKVALLVPSGSGNANHDSLADNLTKAAEMALKDHPEAKIRLKVYSTGGNAQQAASAARAALSDGSKVIIGPLFAEAANAVGQVAATKGINVLSFSNNTDVAGGNVFVMGNTFQNTANRIVSHASAQGFKSIAVIAPQNAAGQLASSAVRSAVSRSGARFAGAHSYPFSPEGISSSMPGIMSKISGSGATAVVLTADSASGLPIISSMMPTSTDDLEQSVKVLGLARWDIPSTTLSAPGLRGGWFTIPDRAAITAFNSRFSQTYGTTAHPLAGIAYDGVSAVAELLTEKNPGAVQRSQLTRTKGFFGASGAFRLIKDGSTQRALSVAEAGIGSFKVISNAPTSFGGSGL</sequence>
<dbReference type="RefSeq" id="WP_284377089.1">
    <property type="nucleotide sequence ID" value="NZ_BSNN01000002.1"/>
</dbReference>
<dbReference type="InterPro" id="IPR028082">
    <property type="entry name" value="Peripla_BP_I"/>
</dbReference>
<dbReference type="SUPFAM" id="SSF53822">
    <property type="entry name" value="Periplasmic binding protein-like I"/>
    <property type="match status" value="1"/>
</dbReference>
<feature type="chain" id="PRO_5046968767" evidence="4">
    <location>
        <begin position="26"/>
        <end position="396"/>
    </location>
</feature>
<evidence type="ECO:0000259" key="5">
    <source>
        <dbReference type="Pfam" id="PF13458"/>
    </source>
</evidence>
<accession>A0ABQ5VUK1</accession>
<comment type="similarity">
    <text evidence="1">Belongs to the leucine-binding protein family.</text>
</comment>
<keyword evidence="2 4" id="KW-0732">Signal</keyword>
<feature type="domain" description="Leucine-binding protein" evidence="5">
    <location>
        <begin position="48"/>
        <end position="375"/>
    </location>
</feature>
<keyword evidence="3" id="KW-0029">Amino-acid transport</keyword>
<dbReference type="PANTHER" id="PTHR30483:SF6">
    <property type="entry name" value="PERIPLASMIC BINDING PROTEIN OF ABC TRANSPORTER FOR NATURAL AMINO ACIDS"/>
    <property type="match status" value="1"/>
</dbReference>
<dbReference type="InterPro" id="IPR051010">
    <property type="entry name" value="BCAA_transport"/>
</dbReference>
<dbReference type="PROSITE" id="PS51257">
    <property type="entry name" value="PROKAR_LIPOPROTEIN"/>
    <property type="match status" value="1"/>
</dbReference>
<dbReference type="PANTHER" id="PTHR30483">
    <property type="entry name" value="LEUCINE-SPECIFIC-BINDING PROTEIN"/>
    <property type="match status" value="1"/>
</dbReference>
<evidence type="ECO:0000256" key="3">
    <source>
        <dbReference type="ARBA" id="ARBA00022970"/>
    </source>
</evidence>
<dbReference type="EMBL" id="BSNN01000002">
    <property type="protein sequence ID" value="GLQ35004.1"/>
    <property type="molecule type" value="Genomic_DNA"/>
</dbReference>
<comment type="caution">
    <text evidence="6">The sequence shown here is derived from an EMBL/GenBank/DDBJ whole genome shotgun (WGS) entry which is preliminary data.</text>
</comment>
<evidence type="ECO:0000313" key="7">
    <source>
        <dbReference type="Proteomes" id="UP001156694"/>
    </source>
</evidence>
<feature type="signal peptide" evidence="4">
    <location>
        <begin position="1"/>
        <end position="25"/>
    </location>
</feature>
<evidence type="ECO:0000313" key="6">
    <source>
        <dbReference type="EMBL" id="GLQ35004.1"/>
    </source>
</evidence>
<reference evidence="7" key="1">
    <citation type="journal article" date="2019" name="Int. J. Syst. Evol. Microbiol.">
        <title>The Global Catalogue of Microorganisms (GCM) 10K type strain sequencing project: providing services to taxonomists for standard genome sequencing and annotation.</title>
        <authorList>
            <consortium name="The Broad Institute Genomics Platform"/>
            <consortium name="The Broad Institute Genome Sequencing Center for Infectious Disease"/>
            <person name="Wu L."/>
            <person name="Ma J."/>
        </authorList>
    </citation>
    <scope>NUCLEOTIDE SEQUENCE [LARGE SCALE GENOMIC DNA]</scope>
    <source>
        <strain evidence="7">NBRC 110140</strain>
    </source>
</reference>
<dbReference type="CDD" id="cd06339">
    <property type="entry name" value="PBP1_YraM_LppC_lipoprotein-like"/>
    <property type="match status" value="1"/>
</dbReference>
<dbReference type="InterPro" id="IPR028081">
    <property type="entry name" value="Leu-bd"/>
</dbReference>
<keyword evidence="7" id="KW-1185">Reference proteome</keyword>
<keyword evidence="3" id="KW-0813">Transport</keyword>
<name>A0ABQ5VUK1_9RHOB</name>
<protein>
    <submittedName>
        <fullName evidence="6">Penicillin-binding protein activator</fullName>
    </submittedName>
</protein>
<dbReference type="Pfam" id="PF13458">
    <property type="entry name" value="Peripla_BP_6"/>
    <property type="match status" value="1"/>
</dbReference>